<dbReference type="EMBL" id="QMBP01000011">
    <property type="protein sequence ID" value="RAZ88659.1"/>
    <property type="molecule type" value="Genomic_DNA"/>
</dbReference>
<dbReference type="AlphaFoldDB" id="A0A330HPS1"/>
<evidence type="ECO:0000313" key="2">
    <source>
        <dbReference type="EMBL" id="RAZ88659.1"/>
    </source>
</evidence>
<feature type="transmembrane region" description="Helical" evidence="1">
    <location>
        <begin position="73"/>
        <end position="97"/>
    </location>
</feature>
<keyword evidence="1" id="KW-0812">Transmembrane</keyword>
<feature type="transmembrane region" description="Helical" evidence="1">
    <location>
        <begin position="352"/>
        <end position="371"/>
    </location>
</feature>
<feature type="transmembrane region" description="Helical" evidence="1">
    <location>
        <begin position="130"/>
        <end position="149"/>
    </location>
</feature>
<gene>
    <name evidence="2" type="ORF">DPM33_21990</name>
</gene>
<sequence length="709" mass="78002">MAGVPFMRLDVPTNLWSDRIFLLLHGRLFLDWPHIFRTDAVGFPDGLDLFGFPFTDFTERLLQFLTTRLTGDVIVGANLYLILIVAANFAAAFWALLAFQIRGWWCLAGAFAFAFIPYFGARSTGHDYLAAYYAAPLAFLILPRIVAAVRGRSLARFLKDPLTLVCCVVIATSGIYYSFFALLTWAFAGLALAARERNWRYLPAMAFPACLTLVVLVPILAFFVVVAPENAGTARLASEQPIYGLRISDVILRLQQFGIARNALQNYMAIRGTAEGVDVWPGPVLSAFALLAALFGVVLSRERGPEARPDYERLAPTFIAYLVFCMIFCVPYGLGLIFNLLIAPEIRAQNRIAPFFAFATLLVFFGSWRHVALWLQSRLGRSIGGATAALGLVALVLVNSAGSQALFARQQRALLRQPAFGAEMTSIRSTLAAADAAGLRRILQLPVAQWPEAPPIRDFKPYDHFLPFIFSAANSSRHWSYGALEGTDALSRLQALVGMANWPCVLAELSPGDKFDAVLIDRRGYDAGELAAWDSQLTASGARLVNDDPVRRLYRLPASQCSQPLLPFDRWLSAAAGGEALLDRGWYPPEPWGRWGRGTTQRILLPNRELGQRGLILDLRMMQLADKNGRIPRIEVRVNQTLIGTISAARPMQPEDQRVTIPPTLLPPTGFTTIELALEGGPIPASNVTPGDVRLLGVGLMAVRVQEAK</sequence>
<keyword evidence="1" id="KW-1133">Transmembrane helix</keyword>
<feature type="transmembrane region" description="Helical" evidence="1">
    <location>
        <begin position="383"/>
        <end position="407"/>
    </location>
</feature>
<keyword evidence="1" id="KW-0472">Membrane</keyword>
<evidence type="ECO:0000256" key="1">
    <source>
        <dbReference type="SAM" id="Phobius"/>
    </source>
</evidence>
<feature type="transmembrane region" description="Helical" evidence="1">
    <location>
        <begin position="318"/>
        <end position="340"/>
    </location>
</feature>
<keyword evidence="3" id="KW-1185">Reference proteome</keyword>
<dbReference type="Proteomes" id="UP000251558">
    <property type="component" value="Unassembled WGS sequence"/>
</dbReference>
<proteinExistence type="predicted"/>
<evidence type="ECO:0000313" key="3">
    <source>
        <dbReference type="Proteomes" id="UP000251558"/>
    </source>
</evidence>
<protein>
    <submittedName>
        <fullName evidence="2">Uncharacterized protein</fullName>
    </submittedName>
</protein>
<feature type="transmembrane region" description="Helical" evidence="1">
    <location>
        <begin position="277"/>
        <end position="298"/>
    </location>
</feature>
<name>A0A330HPS1_9HYPH</name>
<comment type="caution">
    <text evidence="2">The sequence shown here is derived from an EMBL/GenBank/DDBJ whole genome shotgun (WGS) entry which is preliminary data.</text>
</comment>
<organism evidence="2 3">
    <name type="scientific">Mesorhizobium hawassense</name>
    <dbReference type="NCBI Taxonomy" id="1209954"/>
    <lineage>
        <taxon>Bacteria</taxon>
        <taxon>Pseudomonadati</taxon>
        <taxon>Pseudomonadota</taxon>
        <taxon>Alphaproteobacteria</taxon>
        <taxon>Hyphomicrobiales</taxon>
        <taxon>Phyllobacteriaceae</taxon>
        <taxon>Mesorhizobium</taxon>
    </lineage>
</organism>
<feature type="transmembrane region" description="Helical" evidence="1">
    <location>
        <begin position="104"/>
        <end position="124"/>
    </location>
</feature>
<accession>A0A330HPS1</accession>
<feature type="transmembrane region" description="Helical" evidence="1">
    <location>
        <begin position="161"/>
        <end position="194"/>
    </location>
</feature>
<feature type="transmembrane region" description="Helical" evidence="1">
    <location>
        <begin position="206"/>
        <end position="227"/>
    </location>
</feature>
<reference evidence="2 3" key="1">
    <citation type="submission" date="2018-07" db="EMBL/GenBank/DDBJ databases">
        <title>Diversity of Mesorhizobium strains in Brazil.</title>
        <authorList>
            <person name="Helene L.C.F."/>
            <person name="Dall'Agnol R."/>
            <person name="Delamuta J.R.M."/>
            <person name="Hungria M."/>
        </authorList>
    </citation>
    <scope>NUCLEOTIDE SEQUENCE [LARGE SCALE GENOMIC DNA]</scope>
    <source>
        <strain evidence="2 3">AC99b</strain>
    </source>
</reference>